<dbReference type="GO" id="GO:0004843">
    <property type="term" value="F:cysteine-type deubiquitinase activity"/>
    <property type="evidence" value="ECO:0007669"/>
    <property type="project" value="UniProtKB-EC"/>
</dbReference>
<dbReference type="GO" id="GO:1990380">
    <property type="term" value="F:K48-linked deubiquitinase activity"/>
    <property type="evidence" value="ECO:0007669"/>
    <property type="project" value="InterPro"/>
</dbReference>
<dbReference type="GO" id="GO:0071108">
    <property type="term" value="P:protein K48-linked deubiquitination"/>
    <property type="evidence" value="ECO:0007669"/>
    <property type="project" value="InterPro"/>
</dbReference>
<feature type="domain" description="Deubiquitinating enzyme MINDY-3/4 conserved" evidence="3">
    <location>
        <begin position="58"/>
        <end position="347"/>
    </location>
</feature>
<name>A0A9W7AP57_9STRA</name>
<evidence type="ECO:0000313" key="4">
    <source>
        <dbReference type="EMBL" id="GMH74801.1"/>
    </source>
</evidence>
<organism evidence="4 5">
    <name type="scientific">Triparma laevis f. inornata</name>
    <dbReference type="NCBI Taxonomy" id="1714386"/>
    <lineage>
        <taxon>Eukaryota</taxon>
        <taxon>Sar</taxon>
        <taxon>Stramenopiles</taxon>
        <taxon>Ochrophyta</taxon>
        <taxon>Bolidophyceae</taxon>
        <taxon>Parmales</taxon>
        <taxon>Triparmaceae</taxon>
        <taxon>Triparma</taxon>
    </lineage>
</organism>
<dbReference type="AlphaFoldDB" id="A0A9W7AP57"/>
<accession>A0A9W7AP57</accession>
<feature type="region of interest" description="Disordered" evidence="2">
    <location>
        <begin position="390"/>
        <end position="409"/>
    </location>
</feature>
<proteinExistence type="inferred from homology"/>
<dbReference type="Pfam" id="PF13898">
    <property type="entry name" value="MINDY-3_4_CD"/>
    <property type="match status" value="2"/>
</dbReference>
<dbReference type="SMART" id="SM01174">
    <property type="entry name" value="DUF4205"/>
    <property type="match status" value="1"/>
</dbReference>
<dbReference type="Gene3D" id="1.10.8.10">
    <property type="entry name" value="DNA helicase RuvA subunit, C-terminal domain"/>
    <property type="match status" value="1"/>
</dbReference>
<dbReference type="Pfam" id="PF14555">
    <property type="entry name" value="UBA_4"/>
    <property type="match status" value="1"/>
</dbReference>
<dbReference type="GO" id="GO:0006508">
    <property type="term" value="P:proteolysis"/>
    <property type="evidence" value="ECO:0007669"/>
    <property type="project" value="UniProtKB-KW"/>
</dbReference>
<evidence type="ECO:0000259" key="3">
    <source>
        <dbReference type="SMART" id="SM01174"/>
    </source>
</evidence>
<evidence type="ECO:0000256" key="1">
    <source>
        <dbReference type="ARBA" id="ARBA00011074"/>
    </source>
</evidence>
<gene>
    <name evidence="4" type="ORF">TL16_g06560</name>
</gene>
<dbReference type="Proteomes" id="UP001162640">
    <property type="component" value="Unassembled WGS sequence"/>
</dbReference>
<dbReference type="InterPro" id="IPR025257">
    <property type="entry name" value="MINDY-3/4_CD"/>
</dbReference>
<dbReference type="PANTHER" id="PTHR12473">
    <property type="entry name" value="UBIQUITIN CARBOXYL-TERMINAL HYDROLASE MINDY-4-RELATED"/>
    <property type="match status" value="1"/>
</dbReference>
<dbReference type="InterPro" id="IPR039785">
    <property type="entry name" value="MINY3/4"/>
</dbReference>
<reference evidence="5" key="1">
    <citation type="journal article" date="2023" name="Commun. Biol.">
        <title>Genome analysis of Parmales, the sister group of diatoms, reveals the evolutionary specialization of diatoms from phago-mixotrophs to photoautotrophs.</title>
        <authorList>
            <person name="Ban H."/>
            <person name="Sato S."/>
            <person name="Yoshikawa S."/>
            <person name="Yamada K."/>
            <person name="Nakamura Y."/>
            <person name="Ichinomiya M."/>
            <person name="Sato N."/>
            <person name="Blanc-Mathieu R."/>
            <person name="Endo H."/>
            <person name="Kuwata A."/>
            <person name="Ogata H."/>
        </authorList>
    </citation>
    <scope>NUCLEOTIDE SEQUENCE [LARGE SCALE GENOMIC DNA]</scope>
</reference>
<evidence type="ECO:0000256" key="2">
    <source>
        <dbReference type="SAM" id="MobiDB-lite"/>
    </source>
</evidence>
<dbReference type="PANTHER" id="PTHR12473:SF8">
    <property type="entry name" value="UBIQUITIN CARBOXYL-TERMINAL HYDROLASE MINDY-4-RELATED"/>
    <property type="match status" value="1"/>
</dbReference>
<dbReference type="EMBL" id="BLQM01000199">
    <property type="protein sequence ID" value="GMH74801.1"/>
    <property type="molecule type" value="Genomic_DNA"/>
</dbReference>
<comment type="caution">
    <text evidence="4">The sequence shown here is derived from an EMBL/GenBank/DDBJ whole genome shotgun (WGS) entry which is preliminary data.</text>
</comment>
<comment type="similarity">
    <text evidence="1">Belongs to the MINDY deubiquitinase family. FAM188 subfamily.</text>
</comment>
<evidence type="ECO:0000313" key="5">
    <source>
        <dbReference type="Proteomes" id="UP001162640"/>
    </source>
</evidence>
<protein>
    <recommendedName>
        <fullName evidence="3">Deubiquitinating enzyme MINDY-3/4 conserved domain-containing protein</fullName>
    </recommendedName>
</protein>
<sequence>MADQLQAITGISTQEASMYMDMAGNNLETAVELFFSMSSGGAPPPPPTPPTSTLSPAAKILFDFPTYASLPEAWTNQPLIFNDTSSNFSLGLPQNKNGPCGILVSINALLLSQTLNLRPDANLTITPPPTPDEIYTLVSSILTRCDSSPKFVTLTTQNSLENYAVAPFPSTKTPDIAESLASPLGLLILLLSMIETRGVDKVKSESSMPNTPFEPLVSGPFNLCGTELINLAIFGKATPNVGAYNPDDDNKKVAFTPTPIGLISKSELSSVPVADHWKAPTHPIFIVHGGDHFTLLFKTTATNTPSPNTQYFAYNALPPNRLLCSLTLSGSSLTKPPPVTQNVHKPSHYKIQIGEVESIVQAHPSDKKARPDAWRRWRYELCIANEKMVSDDSASPERPNDATPQVKFELGPRPTNVPWRCVSCYSTRFSTMCFGQNQASDEVCSNCGKTKTAAGYTILKSYEELPPPLRRRIDRTENKLLSVIRTRWSDAEIKFGADATYTLGEADLSSLNVPCI</sequence>